<dbReference type="InterPro" id="IPR010264">
    <property type="entry name" value="Self-incomp_S1"/>
</dbReference>
<dbReference type="PROSITE" id="PS00350">
    <property type="entry name" value="MADS_BOX_1"/>
    <property type="match status" value="1"/>
</dbReference>
<dbReference type="SMART" id="SM00432">
    <property type="entry name" value="MADS"/>
    <property type="match status" value="1"/>
</dbReference>
<comment type="subcellular location">
    <subcellularLocation>
        <location evidence="1">Nucleus</location>
    </subcellularLocation>
    <subcellularLocation>
        <location evidence="2">Secreted</location>
    </subcellularLocation>
</comment>
<dbReference type="GO" id="GO:0046983">
    <property type="term" value="F:protein dimerization activity"/>
    <property type="evidence" value="ECO:0007669"/>
    <property type="project" value="InterPro"/>
</dbReference>
<feature type="domain" description="MADS-box" evidence="12">
    <location>
        <begin position="70"/>
        <end position="130"/>
    </location>
</feature>
<dbReference type="GO" id="GO:0005634">
    <property type="term" value="C:nucleus"/>
    <property type="evidence" value="ECO:0007669"/>
    <property type="project" value="UniProtKB-SubCell"/>
</dbReference>
<comment type="similarity">
    <text evidence="3">Belongs to the plant self-incompatibility (S1) protein family.</text>
</comment>
<evidence type="ECO:0000256" key="10">
    <source>
        <dbReference type="ARBA" id="ARBA00023242"/>
    </source>
</evidence>
<evidence type="ECO:0000313" key="14">
    <source>
        <dbReference type="EMBL" id="CAF1702220.1"/>
    </source>
</evidence>
<dbReference type="GO" id="GO:0005576">
    <property type="term" value="C:extracellular region"/>
    <property type="evidence" value="ECO:0007669"/>
    <property type="project" value="UniProtKB-SubCell"/>
</dbReference>
<dbReference type="GO" id="GO:0045944">
    <property type="term" value="P:positive regulation of transcription by RNA polymerase II"/>
    <property type="evidence" value="ECO:0007669"/>
    <property type="project" value="InterPro"/>
</dbReference>
<dbReference type="GO" id="GO:0060320">
    <property type="term" value="P:rejection of self pollen"/>
    <property type="evidence" value="ECO:0007669"/>
    <property type="project" value="UniProtKB-KW"/>
</dbReference>
<dbReference type="EMBL" id="HG994367">
    <property type="protein sequence ID" value="CAF1702220.1"/>
    <property type="molecule type" value="Genomic_DNA"/>
</dbReference>
<dbReference type="FunFam" id="3.40.1810.10:FF:000005">
    <property type="entry name" value="MADS-box transcription factor 21"/>
    <property type="match status" value="1"/>
</dbReference>
<keyword evidence="10" id="KW-0539">Nucleus</keyword>
<dbReference type="AlphaFoldDB" id="A0A816IAN5"/>
<keyword evidence="8" id="KW-0238">DNA-binding</keyword>
<dbReference type="PRINTS" id="PR00404">
    <property type="entry name" value="MADSDOMAIN"/>
</dbReference>
<evidence type="ECO:0000256" key="7">
    <source>
        <dbReference type="ARBA" id="ARBA00023015"/>
    </source>
</evidence>
<evidence type="ECO:0000256" key="5">
    <source>
        <dbReference type="ARBA" id="ARBA00022525"/>
    </source>
</evidence>
<dbReference type="GO" id="GO:0003700">
    <property type="term" value="F:DNA-binding transcription factor activity"/>
    <property type="evidence" value="ECO:0007669"/>
    <property type="project" value="InterPro"/>
</dbReference>
<dbReference type="Pfam" id="PF00319">
    <property type="entry name" value="SRF-TF"/>
    <property type="match status" value="1"/>
</dbReference>
<proteinExistence type="inferred from homology"/>
<organism evidence="14">
    <name type="scientific">Brassica napus</name>
    <name type="common">Rape</name>
    <dbReference type="NCBI Taxonomy" id="3708"/>
    <lineage>
        <taxon>Eukaryota</taxon>
        <taxon>Viridiplantae</taxon>
        <taxon>Streptophyta</taxon>
        <taxon>Embryophyta</taxon>
        <taxon>Tracheophyta</taxon>
        <taxon>Spermatophyta</taxon>
        <taxon>Magnoliopsida</taxon>
        <taxon>eudicotyledons</taxon>
        <taxon>Gunneridae</taxon>
        <taxon>Pentapetalae</taxon>
        <taxon>rosids</taxon>
        <taxon>malvids</taxon>
        <taxon>Brassicales</taxon>
        <taxon>Brassicaceae</taxon>
        <taxon>Brassiceae</taxon>
        <taxon>Brassica</taxon>
    </lineage>
</organism>
<feature type="domain" description="K-box" evidence="13">
    <location>
        <begin position="156"/>
        <end position="251"/>
    </location>
</feature>
<evidence type="ECO:0000256" key="11">
    <source>
        <dbReference type="ARBA" id="ARBA00037260"/>
    </source>
</evidence>
<dbReference type="InterPro" id="IPR033896">
    <property type="entry name" value="MEF2-like_N"/>
</dbReference>
<keyword evidence="4" id="KW-0713">Self-incompatibility</keyword>
<dbReference type="PROSITE" id="PS51297">
    <property type="entry name" value="K_BOX"/>
    <property type="match status" value="1"/>
</dbReference>
<comment type="function">
    <text evidence="11">Probable transcription factor.</text>
</comment>
<keyword evidence="6" id="KW-0732">Signal</keyword>
<dbReference type="InterPro" id="IPR036879">
    <property type="entry name" value="TF_MADSbox_sf"/>
</dbReference>
<evidence type="ECO:0000256" key="8">
    <source>
        <dbReference type="ARBA" id="ARBA00023125"/>
    </source>
</evidence>
<evidence type="ECO:0000259" key="12">
    <source>
        <dbReference type="PROSITE" id="PS50066"/>
    </source>
</evidence>
<evidence type="ECO:0000259" key="13">
    <source>
        <dbReference type="PROSITE" id="PS51297"/>
    </source>
</evidence>
<evidence type="ECO:0000256" key="6">
    <source>
        <dbReference type="ARBA" id="ARBA00022729"/>
    </source>
</evidence>
<keyword evidence="7" id="KW-0805">Transcription regulation</keyword>
<keyword evidence="5" id="KW-0964">Secreted</keyword>
<name>A0A816IAN5_BRANA</name>
<accession>A0A816IAN5</accession>
<dbReference type="GO" id="GO:0000977">
    <property type="term" value="F:RNA polymerase II transcription regulatory region sequence-specific DNA binding"/>
    <property type="evidence" value="ECO:0007669"/>
    <property type="project" value="InterPro"/>
</dbReference>
<dbReference type="PROSITE" id="PS50066">
    <property type="entry name" value="MADS_BOX_2"/>
    <property type="match status" value="1"/>
</dbReference>
<evidence type="ECO:0000256" key="3">
    <source>
        <dbReference type="ARBA" id="ARBA00005581"/>
    </source>
</evidence>
<dbReference type="Pfam" id="PF01486">
    <property type="entry name" value="K-box"/>
    <property type="match status" value="1"/>
</dbReference>
<evidence type="ECO:0000256" key="1">
    <source>
        <dbReference type="ARBA" id="ARBA00004123"/>
    </source>
</evidence>
<evidence type="ECO:0000256" key="9">
    <source>
        <dbReference type="ARBA" id="ARBA00023163"/>
    </source>
</evidence>
<sequence>MRSNRTIMGEGEWYEIFNFKLRFNFRQFRTTKNRFHVITGENTVVRKVTTTAPCNYYGFKEALHILCTLIGRGKIEIKRIENSTNRQVTFCKRRNGLLKKAYELAVLCDAEVALIVFSTRGRLYEYANDNIRATFERYKNSSSGNANTHSVQEINAAYYQQESAKLRQQIQTIQNSNRLAAFSGIFINSLSALNVKELKQVENRLEKAISRIRSKKHELLLAEIENLHKREIKLDNESIYLRTKIAEVERFQQHHHQMVSGTEMTAIEALASRNYFAHNIMTIGLSEASCPKQVLAFQNSFASSHDTLQVHCKSGDDDLGVHFVKFGDPVYSIRFGDNIFKGTYWDCFIQHGPKMEYFLNFRAYTSGPSRRCGQLHTWIAKEDGIYFSENGKPEEKTFDWTKV</sequence>
<reference evidence="14" key="1">
    <citation type="submission" date="2021-01" db="EMBL/GenBank/DDBJ databases">
        <authorList>
            <consortium name="Genoscope - CEA"/>
            <person name="William W."/>
        </authorList>
    </citation>
    <scope>NUCLEOTIDE SEQUENCE</scope>
</reference>
<gene>
    <name evidence="14" type="ORF">DARMORV10_C03P34820.1</name>
</gene>
<keyword evidence="9" id="KW-0804">Transcription</keyword>
<dbReference type="InterPro" id="IPR002100">
    <property type="entry name" value="TF_MADSbox"/>
</dbReference>
<dbReference type="Pfam" id="PF05938">
    <property type="entry name" value="Self-incomp_S1"/>
    <property type="match status" value="1"/>
</dbReference>
<dbReference type="InterPro" id="IPR050142">
    <property type="entry name" value="MADS-box/MEF2_TF"/>
</dbReference>
<dbReference type="PANTHER" id="PTHR48019">
    <property type="entry name" value="SERUM RESPONSE FACTOR HOMOLOG"/>
    <property type="match status" value="1"/>
</dbReference>
<dbReference type="Gene3D" id="3.40.1810.10">
    <property type="entry name" value="Transcription factor, MADS-box"/>
    <property type="match status" value="1"/>
</dbReference>
<evidence type="ECO:0000256" key="2">
    <source>
        <dbReference type="ARBA" id="ARBA00004613"/>
    </source>
</evidence>
<protein>
    <submittedName>
        <fullName evidence="14">(rape) hypothetical protein</fullName>
    </submittedName>
</protein>
<dbReference type="SUPFAM" id="SSF55455">
    <property type="entry name" value="SRF-like"/>
    <property type="match status" value="1"/>
</dbReference>
<dbReference type="CDD" id="cd00265">
    <property type="entry name" value="MADS_MEF2_like"/>
    <property type="match status" value="1"/>
</dbReference>
<dbReference type="Proteomes" id="UP001295469">
    <property type="component" value="Chromosome C03"/>
</dbReference>
<evidence type="ECO:0000256" key="4">
    <source>
        <dbReference type="ARBA" id="ARBA00022471"/>
    </source>
</evidence>
<dbReference type="InterPro" id="IPR002487">
    <property type="entry name" value="TF_Kbox"/>
</dbReference>